<evidence type="ECO:0000256" key="4">
    <source>
        <dbReference type="ARBA" id="ARBA00022827"/>
    </source>
</evidence>
<dbReference type="PANTHER" id="PTHR10961:SF7">
    <property type="entry name" value="FAD DEPENDENT OXIDOREDUCTASE DOMAIN-CONTAINING PROTEIN"/>
    <property type="match status" value="1"/>
</dbReference>
<dbReference type="NCBIfam" id="NF008425">
    <property type="entry name" value="PRK11259.1"/>
    <property type="match status" value="1"/>
</dbReference>
<evidence type="ECO:0000256" key="3">
    <source>
        <dbReference type="ARBA" id="ARBA00022630"/>
    </source>
</evidence>
<keyword evidence="7" id="KW-0472">Membrane</keyword>
<proteinExistence type="inferred from homology"/>
<dbReference type="VEuPathDB" id="CryptoDB:Cvel_30917"/>
<dbReference type="SUPFAM" id="SSF51905">
    <property type="entry name" value="FAD/NAD(P)-binding domain"/>
    <property type="match status" value="1"/>
</dbReference>
<evidence type="ECO:0000256" key="6">
    <source>
        <dbReference type="SAM" id="MobiDB-lite"/>
    </source>
</evidence>
<dbReference type="Pfam" id="PF01266">
    <property type="entry name" value="DAO"/>
    <property type="match status" value="1"/>
</dbReference>
<dbReference type="EMBL" id="CDMZ01003669">
    <property type="protein sequence ID" value="CEM47203.1"/>
    <property type="molecule type" value="Genomic_DNA"/>
</dbReference>
<keyword evidence="5" id="KW-0560">Oxidoreductase</keyword>
<evidence type="ECO:0000259" key="8">
    <source>
        <dbReference type="Pfam" id="PF01266"/>
    </source>
</evidence>
<dbReference type="InterPro" id="IPR036188">
    <property type="entry name" value="FAD/NAD-bd_sf"/>
</dbReference>
<gene>
    <name evidence="9" type="ORF">Cvel_30917</name>
</gene>
<dbReference type="Gene3D" id="3.50.50.60">
    <property type="entry name" value="FAD/NAD(P)-binding domain"/>
    <property type="match status" value="1"/>
</dbReference>
<feature type="domain" description="FAD dependent oxidoreductase" evidence="8">
    <location>
        <begin position="21"/>
        <end position="409"/>
    </location>
</feature>
<comment type="cofactor">
    <cofactor evidence="1">
        <name>FAD</name>
        <dbReference type="ChEBI" id="CHEBI:57692"/>
    </cofactor>
</comment>
<keyword evidence="4" id="KW-0274">FAD</keyword>
<sequence length="505" mass="53628">MREACGAGASRSPSGTRKDFDVIVVGVGAMGSAACLWMARKGLRVLGIERFSLDHGKGSSHGETRMTRLLLFEPGPYVALCKRSLEATKDLEKETGRKLYVQTGVLVAGPSAKSVAGKKKKGEAVFSLPDRAIEAAERCGVPCELLTAEEAKSRWPAFQGLGVHSSVSVAYSPDGGMLLSEQCIIACVEAAASHGCEFRFMEEVVALEHEGPDSWIVRTRGGSVFRSAKVCVTAGMWAREVVPALRDLAVPERQVLGWFLPVSGNGRSLVKEPRYAPERLPAFVVQFGDSNMTSAYSQRTVYGFPPLPGGLPGVKVGVYNHFFQKLSKGDDLGEGADAADERLLRDGLDLTLPEAAAGPCLSMSTCAFTNSPDNGFIVDTDGKGMIVAAGFSGHGFKYNMVIGELLSEMATMECDSEIGGETPQPEGSGGKWSSAPPTGSVRSLCGKAFSLERFGVSLREQGPAGGGGRLAKYADKVAAAEKALALQAEREREEAKGSMHRHSKL</sequence>
<dbReference type="SUPFAM" id="SSF54373">
    <property type="entry name" value="FAD-linked reductases, C-terminal domain"/>
    <property type="match status" value="1"/>
</dbReference>
<protein>
    <recommendedName>
        <fullName evidence="8">FAD dependent oxidoreductase domain-containing protein</fullName>
    </recommendedName>
</protein>
<feature type="transmembrane region" description="Helical" evidence="7">
    <location>
        <begin position="20"/>
        <end position="39"/>
    </location>
</feature>
<evidence type="ECO:0000313" key="9">
    <source>
        <dbReference type="EMBL" id="CEM47203.1"/>
    </source>
</evidence>
<reference evidence="9" key="1">
    <citation type="submission" date="2014-11" db="EMBL/GenBank/DDBJ databases">
        <authorList>
            <person name="Otto D Thomas"/>
            <person name="Naeem Raeece"/>
        </authorList>
    </citation>
    <scope>NUCLEOTIDE SEQUENCE</scope>
</reference>
<keyword evidence="7" id="KW-0812">Transmembrane</keyword>
<dbReference type="AlphaFoldDB" id="A0A0G4HSA9"/>
<organism evidence="9">
    <name type="scientific">Chromera velia CCMP2878</name>
    <dbReference type="NCBI Taxonomy" id="1169474"/>
    <lineage>
        <taxon>Eukaryota</taxon>
        <taxon>Sar</taxon>
        <taxon>Alveolata</taxon>
        <taxon>Colpodellida</taxon>
        <taxon>Chromeraceae</taxon>
        <taxon>Chromera</taxon>
    </lineage>
</organism>
<dbReference type="Gene3D" id="3.30.9.10">
    <property type="entry name" value="D-Amino Acid Oxidase, subunit A, domain 2"/>
    <property type="match status" value="1"/>
</dbReference>
<keyword evidence="7" id="KW-1133">Transmembrane helix</keyword>
<evidence type="ECO:0000256" key="1">
    <source>
        <dbReference type="ARBA" id="ARBA00001974"/>
    </source>
</evidence>
<feature type="region of interest" description="Disordered" evidence="6">
    <location>
        <begin position="416"/>
        <end position="439"/>
    </location>
</feature>
<evidence type="ECO:0000256" key="5">
    <source>
        <dbReference type="ARBA" id="ARBA00023002"/>
    </source>
</evidence>
<dbReference type="PANTHER" id="PTHR10961">
    <property type="entry name" value="PEROXISOMAL SARCOSINE OXIDASE"/>
    <property type="match status" value="1"/>
</dbReference>
<dbReference type="InterPro" id="IPR045170">
    <property type="entry name" value="MTOX"/>
</dbReference>
<evidence type="ECO:0000256" key="7">
    <source>
        <dbReference type="SAM" id="Phobius"/>
    </source>
</evidence>
<keyword evidence="3" id="KW-0285">Flavoprotein</keyword>
<dbReference type="InterPro" id="IPR006076">
    <property type="entry name" value="FAD-dep_OxRdtase"/>
</dbReference>
<name>A0A0G4HSA9_9ALVE</name>
<dbReference type="GO" id="GO:0008115">
    <property type="term" value="F:sarcosine oxidase activity"/>
    <property type="evidence" value="ECO:0007669"/>
    <property type="project" value="TreeGrafter"/>
</dbReference>
<dbReference type="PROSITE" id="PS51257">
    <property type="entry name" value="PROKAR_LIPOPROTEIN"/>
    <property type="match status" value="1"/>
</dbReference>
<dbReference type="GO" id="GO:0050660">
    <property type="term" value="F:flavin adenine dinucleotide binding"/>
    <property type="evidence" value="ECO:0007669"/>
    <property type="project" value="InterPro"/>
</dbReference>
<comment type="similarity">
    <text evidence="2">Belongs to the MSOX/MTOX family.</text>
</comment>
<evidence type="ECO:0000256" key="2">
    <source>
        <dbReference type="ARBA" id="ARBA00010989"/>
    </source>
</evidence>
<accession>A0A0G4HSA9</accession>